<evidence type="ECO:0000256" key="1">
    <source>
        <dbReference type="ARBA" id="ARBA00022723"/>
    </source>
</evidence>
<comment type="subcellular location">
    <subcellularLocation>
        <location evidence="8 9">Nucleus</location>
    </subcellularLocation>
</comment>
<keyword evidence="6 9" id="KW-0804">Transcription</keyword>
<feature type="region of interest" description="Disordered" evidence="10">
    <location>
        <begin position="62"/>
        <end position="97"/>
    </location>
</feature>
<evidence type="ECO:0000256" key="3">
    <source>
        <dbReference type="ARBA" id="ARBA00022833"/>
    </source>
</evidence>
<dbReference type="GO" id="GO:0003677">
    <property type="term" value="F:DNA binding"/>
    <property type="evidence" value="ECO:0007669"/>
    <property type="project" value="UniProtKB-UniRule"/>
</dbReference>
<evidence type="ECO:0000256" key="7">
    <source>
        <dbReference type="ARBA" id="ARBA00023242"/>
    </source>
</evidence>
<evidence type="ECO:0000313" key="13">
    <source>
        <dbReference type="RefSeq" id="XP_022924220.1"/>
    </source>
</evidence>
<keyword evidence="1 9" id="KW-0479">Metal-binding</keyword>
<evidence type="ECO:0000256" key="9">
    <source>
        <dbReference type="RuleBase" id="RU369094"/>
    </source>
</evidence>
<dbReference type="PROSITE" id="PS50884">
    <property type="entry name" value="ZF_DOF_2"/>
    <property type="match status" value="1"/>
</dbReference>
<keyword evidence="3 9" id="KW-0862">Zinc</keyword>
<dbReference type="RefSeq" id="XP_022924220.1">
    <property type="nucleotide sequence ID" value="XM_023068452.1"/>
</dbReference>
<evidence type="ECO:0000256" key="6">
    <source>
        <dbReference type="ARBA" id="ARBA00023163"/>
    </source>
</evidence>
<proteinExistence type="predicted"/>
<dbReference type="Proteomes" id="UP000504609">
    <property type="component" value="Unplaced"/>
</dbReference>
<name>A0A6J1EE71_CUCMO</name>
<dbReference type="AlphaFoldDB" id="A0A6J1EE71"/>
<accession>A0A6J1EE71</accession>
<sequence>MGELGHMDLQDIRSKPWKCPRCGSPDTKFCYYNNYNYSQPRHFCKTCRRYWTIGGVLRNVPVGGGNRKAKNSPKPKPKPRAAMIVRDSPSSKSNSWKSDLEILPSPLRLNQAGDWYGWIETGREAEKGARDLDRWIICRRVMKPNEWLRLPVASQSEITTI</sequence>
<dbReference type="GO" id="GO:0008270">
    <property type="term" value="F:zinc ion binding"/>
    <property type="evidence" value="ECO:0007669"/>
    <property type="project" value="UniProtKB-KW"/>
</dbReference>
<dbReference type="GO" id="GO:0005634">
    <property type="term" value="C:nucleus"/>
    <property type="evidence" value="ECO:0007669"/>
    <property type="project" value="UniProtKB-SubCell"/>
</dbReference>
<evidence type="ECO:0000313" key="12">
    <source>
        <dbReference type="Proteomes" id="UP000504609"/>
    </source>
</evidence>
<evidence type="ECO:0000256" key="8">
    <source>
        <dbReference type="PROSITE-ProRule" id="PRU00071"/>
    </source>
</evidence>
<reference evidence="13" key="1">
    <citation type="submission" date="2025-08" db="UniProtKB">
        <authorList>
            <consortium name="RefSeq"/>
        </authorList>
    </citation>
    <scope>IDENTIFICATION</scope>
    <source>
        <tissue evidence="13">Young leaves</tissue>
    </source>
</reference>
<evidence type="ECO:0000259" key="11">
    <source>
        <dbReference type="PROSITE" id="PS50884"/>
    </source>
</evidence>
<evidence type="ECO:0000256" key="2">
    <source>
        <dbReference type="ARBA" id="ARBA00022771"/>
    </source>
</evidence>
<feature type="compositionally biased region" description="Low complexity" evidence="10">
    <location>
        <begin position="88"/>
        <end position="97"/>
    </location>
</feature>
<dbReference type="PROSITE" id="PS01361">
    <property type="entry name" value="ZF_DOF_1"/>
    <property type="match status" value="1"/>
</dbReference>
<organism evidence="12 13">
    <name type="scientific">Cucurbita moschata</name>
    <name type="common">Winter crookneck squash</name>
    <name type="synonym">Cucurbita pepo var. moschata</name>
    <dbReference type="NCBI Taxonomy" id="3662"/>
    <lineage>
        <taxon>Eukaryota</taxon>
        <taxon>Viridiplantae</taxon>
        <taxon>Streptophyta</taxon>
        <taxon>Embryophyta</taxon>
        <taxon>Tracheophyta</taxon>
        <taxon>Spermatophyta</taxon>
        <taxon>Magnoliopsida</taxon>
        <taxon>eudicotyledons</taxon>
        <taxon>Gunneridae</taxon>
        <taxon>Pentapetalae</taxon>
        <taxon>rosids</taxon>
        <taxon>fabids</taxon>
        <taxon>Cucurbitales</taxon>
        <taxon>Cucurbitaceae</taxon>
        <taxon>Cucurbiteae</taxon>
        <taxon>Cucurbita</taxon>
    </lineage>
</organism>
<evidence type="ECO:0000256" key="10">
    <source>
        <dbReference type="SAM" id="MobiDB-lite"/>
    </source>
</evidence>
<dbReference type="Pfam" id="PF02701">
    <property type="entry name" value="Zn_ribbon_Dof"/>
    <property type="match status" value="1"/>
</dbReference>
<gene>
    <name evidence="13" type="primary">LOC111431732</name>
</gene>
<dbReference type="KEGG" id="cmos:111431732"/>
<dbReference type="InterPro" id="IPR003851">
    <property type="entry name" value="Znf_Dof"/>
</dbReference>
<feature type="compositionally biased region" description="Basic residues" evidence="10">
    <location>
        <begin position="67"/>
        <end position="79"/>
    </location>
</feature>
<keyword evidence="7 8" id="KW-0539">Nucleus</keyword>
<evidence type="ECO:0000256" key="5">
    <source>
        <dbReference type="ARBA" id="ARBA00023125"/>
    </source>
</evidence>
<evidence type="ECO:0000256" key="4">
    <source>
        <dbReference type="ARBA" id="ARBA00023015"/>
    </source>
</evidence>
<keyword evidence="5 8" id="KW-0238">DNA-binding</keyword>
<comment type="function">
    <text evidence="9">Transcription factor that binds specifically to a 5'-AA[AG]G-3' consensus core sequence.</text>
</comment>
<protein>
    <recommendedName>
        <fullName evidence="9">Dof zinc finger protein</fullName>
    </recommendedName>
</protein>
<keyword evidence="2 8" id="KW-0863">Zinc-finger</keyword>
<keyword evidence="4 9" id="KW-0805">Transcription regulation</keyword>
<dbReference type="GeneID" id="111431732"/>
<dbReference type="PANTHER" id="PTHR31992">
    <property type="entry name" value="DOF ZINC FINGER PROTEIN DOF1.4-RELATED"/>
    <property type="match status" value="1"/>
</dbReference>
<dbReference type="GO" id="GO:0003700">
    <property type="term" value="F:DNA-binding transcription factor activity"/>
    <property type="evidence" value="ECO:0007669"/>
    <property type="project" value="UniProtKB-UniRule"/>
</dbReference>
<feature type="domain" description="Dof-type" evidence="11">
    <location>
        <begin position="17"/>
        <end position="71"/>
    </location>
</feature>
<keyword evidence="12" id="KW-1185">Reference proteome</keyword>
<dbReference type="InterPro" id="IPR045174">
    <property type="entry name" value="Dof"/>
</dbReference>